<keyword evidence="3" id="KW-1185">Reference proteome</keyword>
<dbReference type="InterPro" id="IPR025841">
    <property type="entry name" value="CP_ATPgrasp_2"/>
</dbReference>
<comment type="caution">
    <text evidence="2">The sequence shown here is derived from an EMBL/GenBank/DDBJ whole genome shotgun (WGS) entry which is preliminary data.</text>
</comment>
<accession>A0ABR8N5D2</accession>
<dbReference type="InterPro" id="IPR016450">
    <property type="entry name" value="UCP005522"/>
</dbReference>
<dbReference type="InterPro" id="IPR051680">
    <property type="entry name" value="ATP-dep_Glu-Cys_Ligase-2"/>
</dbReference>
<dbReference type="RefSeq" id="WP_191206958.1">
    <property type="nucleotide sequence ID" value="NZ_JACXZA010000010.1"/>
</dbReference>
<evidence type="ECO:0000313" key="3">
    <source>
        <dbReference type="Proteomes" id="UP000609346"/>
    </source>
</evidence>
<dbReference type="Gene3D" id="3.40.50.11290">
    <property type="match status" value="1"/>
</dbReference>
<dbReference type="EMBL" id="JACXZA010000010">
    <property type="protein sequence ID" value="MBD3922657.1"/>
    <property type="molecule type" value="Genomic_DNA"/>
</dbReference>
<dbReference type="Proteomes" id="UP000609346">
    <property type="component" value="Unassembled WGS sequence"/>
</dbReference>
<proteinExistence type="predicted"/>
<dbReference type="Pfam" id="PF14403">
    <property type="entry name" value="CP_ATPgrasp_2"/>
    <property type="match status" value="1"/>
</dbReference>
<organism evidence="2 3">
    <name type="scientific">Paenibacillus terricola</name>
    <dbReference type="NCBI Taxonomy" id="2763503"/>
    <lineage>
        <taxon>Bacteria</taxon>
        <taxon>Bacillati</taxon>
        <taxon>Bacillota</taxon>
        <taxon>Bacilli</taxon>
        <taxon>Bacillales</taxon>
        <taxon>Paenibacillaceae</taxon>
        <taxon>Paenibacillus</taxon>
    </lineage>
</organism>
<sequence length="489" mass="55145">MAMLMMKRKHLFADYGSSVFFDEMFDQHGKVRPPYGTMMKVLTRMGIDELVTRNGVMQSAMVTQGITFTLYSDTPEDSSLERTIPFDMIPRMIPGEEWQLLEQGLKQRVQALNHFIYDIYHAQNIIKDGLVPRQLIIDNPYYLPAMIGLEVPDNTYIPLSGIDIIRSDSGEYYVLEDNLRTPSGLSYVYQNRALMTNLFPELFFEHRVRSISRGLNALLCSLRALAPGGKSDPLVVLLTPGIHNSAYYDHTFLAQEMGIDLVEGRDLTVIDKKVYMNSMQGLRQVDVIYRRIDDEYLDPDVFRSDSILGVPGLMEAYCAGNVALANAPGTGVADDKAVYAYVPDMVRYYLHEEPILSNVPTYILDRPHEREYVLSRLSEMVVKERCLSGGYGMLIGPSASEEELKTFTDNINLHPERYIAQPTMKLSCSPSLHQMEVAPRHIDLRAFVFMGRQETHVVAGGLTRVALKEGSLIVNSSQGGGTKDTWVVD</sequence>
<evidence type="ECO:0000259" key="1">
    <source>
        <dbReference type="Pfam" id="PF14403"/>
    </source>
</evidence>
<protein>
    <submittedName>
        <fullName evidence="2">Circularly permuted type 2 ATP-grasp protein</fullName>
    </submittedName>
</protein>
<dbReference type="PANTHER" id="PTHR34595">
    <property type="entry name" value="BLR5612 PROTEIN"/>
    <property type="match status" value="1"/>
</dbReference>
<dbReference type="PANTHER" id="PTHR34595:SF7">
    <property type="entry name" value="SLL1039 PROTEIN"/>
    <property type="match status" value="1"/>
</dbReference>
<evidence type="ECO:0000313" key="2">
    <source>
        <dbReference type="EMBL" id="MBD3922657.1"/>
    </source>
</evidence>
<gene>
    <name evidence="2" type="ORF">H8B09_28275</name>
</gene>
<dbReference type="PIRSF" id="PIRSF005522">
    <property type="entry name" value="UCP005522"/>
    <property type="match status" value="1"/>
</dbReference>
<dbReference type="SUPFAM" id="SSF56059">
    <property type="entry name" value="Glutathione synthetase ATP-binding domain-like"/>
    <property type="match status" value="1"/>
</dbReference>
<feature type="domain" description="Circularly permuted ATP-grasp type 2" evidence="1">
    <location>
        <begin position="90"/>
        <end position="466"/>
    </location>
</feature>
<reference evidence="2 3" key="1">
    <citation type="submission" date="2020-09" db="EMBL/GenBank/DDBJ databases">
        <title>Paenibacillus sp. strain PR3 16S rRNA gene Genome sequencing and assembly.</title>
        <authorList>
            <person name="Kim J."/>
        </authorList>
    </citation>
    <scope>NUCLEOTIDE SEQUENCE [LARGE SCALE GENOMIC DNA]</scope>
    <source>
        <strain evidence="2 3">PR3</strain>
    </source>
</reference>
<dbReference type="Gene3D" id="3.30.1490.270">
    <property type="match status" value="1"/>
</dbReference>
<name>A0ABR8N5D2_9BACL</name>